<dbReference type="CDD" id="cd01381">
    <property type="entry name" value="MYSc_Myo7"/>
    <property type="match status" value="1"/>
</dbReference>
<evidence type="ECO:0000256" key="7">
    <source>
        <dbReference type="ARBA" id="ARBA00023123"/>
    </source>
</evidence>
<dbReference type="GO" id="GO:0120025">
    <property type="term" value="C:plasma membrane bounded cell projection"/>
    <property type="evidence" value="ECO:0007669"/>
    <property type="project" value="UniProtKB-ARBA"/>
</dbReference>
<dbReference type="Pfam" id="PF00612">
    <property type="entry name" value="IQ"/>
    <property type="match status" value="2"/>
</dbReference>
<dbReference type="SUPFAM" id="SSF50729">
    <property type="entry name" value="PH domain-like"/>
    <property type="match status" value="1"/>
</dbReference>
<dbReference type="Gene3D" id="1.20.58.530">
    <property type="match status" value="1"/>
</dbReference>
<dbReference type="Gene3D" id="1.25.40.530">
    <property type="entry name" value="MyTH4 domain"/>
    <property type="match status" value="3"/>
</dbReference>
<dbReference type="GO" id="GO:0007560">
    <property type="term" value="P:imaginal disc morphogenesis"/>
    <property type="evidence" value="ECO:0007669"/>
    <property type="project" value="UniProtKB-ARBA"/>
</dbReference>
<dbReference type="CDD" id="cd17093">
    <property type="entry name" value="FERM2_F1_Myosin-VII"/>
    <property type="match status" value="1"/>
</dbReference>
<evidence type="ECO:0000259" key="14">
    <source>
        <dbReference type="PROSITE" id="PS51456"/>
    </source>
</evidence>
<dbReference type="PROSITE" id="PS50096">
    <property type="entry name" value="IQ"/>
    <property type="match status" value="2"/>
</dbReference>
<dbReference type="GO" id="GO:0016459">
    <property type="term" value="C:myosin complex"/>
    <property type="evidence" value="ECO:0007669"/>
    <property type="project" value="UniProtKB-KW"/>
</dbReference>
<dbReference type="PROSITE" id="PS51016">
    <property type="entry name" value="MYTH4"/>
    <property type="match status" value="2"/>
</dbReference>
<keyword evidence="6 10" id="KW-0067">ATP-binding</keyword>
<feature type="domain" description="Myosin motor" evidence="14">
    <location>
        <begin position="64"/>
        <end position="732"/>
    </location>
</feature>
<dbReference type="Pfam" id="PF00063">
    <property type="entry name" value="Myosin_head"/>
    <property type="match status" value="1"/>
</dbReference>
<dbReference type="InterPro" id="IPR011993">
    <property type="entry name" value="PH-like_dom_sf"/>
</dbReference>
<keyword evidence="9 10" id="KW-0009">Actin-binding</keyword>
<dbReference type="InterPro" id="IPR002404">
    <property type="entry name" value="IRS_PTB"/>
</dbReference>
<feature type="coiled-coil region" evidence="11">
    <location>
        <begin position="821"/>
        <end position="848"/>
    </location>
</feature>
<dbReference type="CDD" id="cd13199">
    <property type="entry name" value="FERM_C2_MyoVII"/>
    <property type="match status" value="1"/>
</dbReference>
<evidence type="ECO:0000313" key="15">
    <source>
        <dbReference type="EMBL" id="JAV13913.1"/>
    </source>
</evidence>
<dbReference type="Pfam" id="PF21998">
    <property type="entry name" value="FERM_C1_MyoVII"/>
    <property type="match status" value="1"/>
</dbReference>
<comment type="similarity">
    <text evidence="2 10">Belongs to the TRAFAC class myosin-kinesin ATPase superfamily. Myosin family.</text>
</comment>
<dbReference type="PANTHER" id="PTHR22692">
    <property type="entry name" value="MYOSIN VII, XV"/>
    <property type="match status" value="1"/>
</dbReference>
<dbReference type="GO" id="GO:0005938">
    <property type="term" value="C:cell cortex"/>
    <property type="evidence" value="ECO:0007669"/>
    <property type="project" value="UniProtKB-ARBA"/>
</dbReference>
<dbReference type="InterPro" id="IPR001609">
    <property type="entry name" value="Myosin_head_motor_dom-like"/>
</dbReference>
<sequence>MGHISQHSDWVWVKPSASGEFKIPIGCKIVKTDRGRTLVCDDDGQEEWIPSDFVLKGMHSTSQNGVEDMITLGDLQEHAILRNLHVRYKKHHIYTYIGSMLVAINPYEILPIYTNNEVVYYRGKKLGEHPPHIFAIGDNAYQDMKKTKKDQCIVISGESGAGKTESTKLILQYLAAISGKHSWIEQQIIDANPILEAFGNAKTVRNDNSSRFGKYIDIHFDMNNVIGGAKIEQYLLEKSRIVHQNRGERNYHIFYSMLAGMTREEKKELDLEDASKYQYLMSGGMISCDGRNDANEFADIRAAMKVLSFSDEDIWHIFRLLGAILHLGNLKYKAVVVQNLDTSEVNDPVNSSRVASLLGVQKSLLTDSLTRKTIVAQGERVVSSLSKEAATNGRDAFAKAIYGKIFIKIVDEINKTLYTCEKKQYSIGVLDIFGFENFEINSFEQLCINYANENLQQFFVKHIFKIEQEDYTKEGINWQHINFVDNQDVLDMIGMKPINMMSLIDEESKFPKGTDMTMLAKLQTTHDSKTIYLKSKYEQSTAFGIQHFAGSVFYNVNGFLEKNRDSFSADLRELIDKSTNQFLHGLFNQGNEQNEVTKRNVTLSSQFRISLDALMRTLIVCQPSFVRCIKPNELKKANLFDRDLCVKQLRYSGMMETARIRRAGYPIRHTYQEFVNRYRILGTGITSKTDTRLASKKICDAVLSSLEEDYQFGHTRIFLKDSHDILLEEKRTAVYLRSVLIIQRGFRRVLFRRFVRRYRQAAITIQKHWRAHGYRTRYLTMQKGFRRLQAVLFSRQLVHQFSRNRQTIIRLQARCRGFLMRQNLQEKIKEKAKRMKELLLLKKQEETQFRKLGQAQWQEIAEINYRNRVADLSKDMALESETQTVQQPRHAYRDEDNEVVDAVFDFLPETSPEPQPKHPTALGEKDEAIALPKSTEKLEDLSHFSFQKYAATYFVNNVTSQYSKRKLRTSLLDHLDPIDEISSQAIWITILRFMGDMAEAKYEDEDERHVPVMAKLHTTFSRSFAKTPEYREMMEQMAEGRQQKLINKTLKGKSKLPAEIKRLVENNEEMTVYQEWLHSRSSNLDKLHFIIGHGILKPMLRDEIFCQICKQLTNNPHHTSYAKGWILLSLCVACFPPSEKFEIYLRAFIRDGPELFAPYCEERLNRTLKNGSRTQPPSFLELQATKNKSPIHLNVMLMDGTTRRVEVDSASTAQEVCHELFVNLGLKDTFGFSIFITLHGKVMSLGSGREHILDAISKCEQYLKEQGGNERSSPWRIFLRKEIFTPWHKPEEDGIATELIYRQICRGVNYGELRCKTENEIAMLAALQYYIECGHEMDTGKLRELIPNILPKDLVNERNISMWESSIAKAFKHSNRTRERASAIVVKEDLVIFALINFTMLFSQFYEAVLVEGFQCHDKNLIIAVNSSGVFILNDQEQVLVELSFTEILTVSQRLGENDIDELTISTIHKVEFVFQCYEANSVLEVIQFLIQGLKERSTYVVAVQNYMHPDSSDETYLKLLKGDLIKLGQGYSGQSLLNDEITWGYGECNKKTGEFPTDAVYVLPCMDPPSKEILELFRISGVARGKPQLIAQYDARDQRKVHTLEKFAAEHFRSNFVSASTSNVLTSVQQNTSEILWKHTRDPIKAPLLVKLQRDQARSNQAVVIFSTILRYMGDMPKGRGPIDTDIIFTQAIKDEMLRDEVFCQIMRQLTGNSIQMSEERGWDLMWLATGLMLPSSLVLRELTEFLRTRSHPLSNECSLRIQKVLKSGPRLYPPYINEVEAIRLRSLQIYHKIYFPDDTDEAFEIESSTKAGELCKIIAKRLELQSHDGFSLFVKILDKAFSVPEEYFLFDFIYELVEWTKATLSRSGDGQILCQYQLFFMKKLWINMNQRDRNADHIFYFPQEVPKFLNSYYKVTKNEIIKIGALIYRSYYGDDASGFQHRFGDILPQLIPEDQIELQKPDNWKKMIQSMYNTHKSLDEYAAREEVLHYMRQFPTFGSSFFVVKQSTDPNLPNILLIAINRRGFHIADMRTKDIIQSYNFSDLNNWSSGNTYFHIRFGNMMGSSKLLCETSQGYKMDDLLSSYIKYLKAIQSY</sequence>
<evidence type="ECO:0000256" key="4">
    <source>
        <dbReference type="ARBA" id="ARBA00022737"/>
    </source>
</evidence>
<feature type="binding site" evidence="10">
    <location>
        <begin position="157"/>
        <end position="164"/>
    </location>
    <ligand>
        <name>ATP</name>
        <dbReference type="ChEBI" id="CHEBI:30616"/>
    </ligand>
</feature>
<dbReference type="InterPro" id="IPR029071">
    <property type="entry name" value="Ubiquitin-like_domsf"/>
</dbReference>
<evidence type="ECO:0000256" key="3">
    <source>
        <dbReference type="ARBA" id="ARBA00022490"/>
    </source>
</evidence>
<dbReference type="SUPFAM" id="SSF54236">
    <property type="entry name" value="Ubiquitin-like"/>
    <property type="match status" value="2"/>
</dbReference>
<name>A0A1L8E5D6_9DIPT</name>
<dbReference type="FunFam" id="3.40.850.10:FF:000101">
    <property type="entry name" value="Slow myosin heavy chain 2"/>
    <property type="match status" value="1"/>
</dbReference>
<dbReference type="Gene3D" id="1.20.5.190">
    <property type="match status" value="1"/>
</dbReference>
<dbReference type="GO" id="GO:0005524">
    <property type="term" value="F:ATP binding"/>
    <property type="evidence" value="ECO:0007669"/>
    <property type="project" value="UniProtKB-UniRule"/>
</dbReference>
<feature type="domain" description="MyTH4" evidence="13">
    <location>
        <begin position="962"/>
        <end position="1186"/>
    </location>
</feature>
<keyword evidence="7 10" id="KW-0518">Myosin</keyword>
<dbReference type="GO" id="GO:0009888">
    <property type="term" value="P:tissue development"/>
    <property type="evidence" value="ECO:0007669"/>
    <property type="project" value="UniProtKB-ARBA"/>
</dbReference>
<dbReference type="InterPro" id="IPR000048">
    <property type="entry name" value="IQ_motif_EF-hand-BS"/>
</dbReference>
<dbReference type="GO" id="GO:0060972">
    <property type="term" value="P:left/right pattern formation"/>
    <property type="evidence" value="ECO:0007669"/>
    <property type="project" value="UniProtKB-ARBA"/>
</dbReference>
<dbReference type="Gene3D" id="6.20.240.20">
    <property type="match status" value="1"/>
</dbReference>
<evidence type="ECO:0000259" key="12">
    <source>
        <dbReference type="PROSITE" id="PS50057"/>
    </source>
</evidence>
<dbReference type="Gene3D" id="1.20.80.10">
    <property type="match status" value="2"/>
</dbReference>
<dbReference type="EMBL" id="GFDF01000171">
    <property type="protein sequence ID" value="JAV13913.1"/>
    <property type="molecule type" value="Transcribed_RNA"/>
</dbReference>
<dbReference type="SMART" id="SM00242">
    <property type="entry name" value="MYSc"/>
    <property type="match status" value="1"/>
</dbReference>
<dbReference type="SUPFAM" id="SSF47031">
    <property type="entry name" value="Second domain of FERM"/>
    <property type="match status" value="2"/>
</dbReference>
<evidence type="ECO:0000256" key="5">
    <source>
        <dbReference type="ARBA" id="ARBA00022741"/>
    </source>
</evidence>
<dbReference type="Pfam" id="PF21989">
    <property type="entry name" value="RA_2"/>
    <property type="match status" value="2"/>
</dbReference>
<dbReference type="GO" id="GO:0003779">
    <property type="term" value="F:actin binding"/>
    <property type="evidence" value="ECO:0007669"/>
    <property type="project" value="UniProtKB-KW"/>
</dbReference>
<evidence type="ECO:0000259" key="13">
    <source>
        <dbReference type="PROSITE" id="PS51016"/>
    </source>
</evidence>
<dbReference type="InterPro" id="IPR019748">
    <property type="entry name" value="FERM_central"/>
</dbReference>
<dbReference type="InterPro" id="IPR014352">
    <property type="entry name" value="FERM/acyl-CoA-bd_prot_sf"/>
</dbReference>
<dbReference type="Pfam" id="PF02174">
    <property type="entry name" value="IRS"/>
    <property type="match status" value="1"/>
</dbReference>
<dbReference type="Gene3D" id="3.10.20.90">
    <property type="entry name" value="Phosphatidylinositol 3-kinase Catalytic Subunit, Chain A, domain 1"/>
    <property type="match status" value="2"/>
</dbReference>
<dbReference type="InterPro" id="IPR036106">
    <property type="entry name" value="MYSc_Myo7"/>
</dbReference>
<dbReference type="CDD" id="cd14473">
    <property type="entry name" value="FERM_B-lobe"/>
    <property type="match status" value="2"/>
</dbReference>
<dbReference type="Gene3D" id="1.10.10.820">
    <property type="match status" value="1"/>
</dbReference>
<dbReference type="InterPro" id="IPR036961">
    <property type="entry name" value="Kinesin_motor_dom_sf"/>
</dbReference>
<dbReference type="InterPro" id="IPR041794">
    <property type="entry name" value="MyoVII_FERM_C2"/>
</dbReference>
<dbReference type="SMART" id="SM00015">
    <property type="entry name" value="IQ"/>
    <property type="match status" value="3"/>
</dbReference>
<dbReference type="SUPFAM" id="SSF52540">
    <property type="entry name" value="P-loop containing nucleoside triphosphate hydrolases"/>
    <property type="match status" value="1"/>
</dbReference>
<feature type="domain" description="FERM" evidence="12">
    <location>
        <begin position="1191"/>
        <end position="1498"/>
    </location>
</feature>
<dbReference type="SUPFAM" id="SSF50044">
    <property type="entry name" value="SH3-domain"/>
    <property type="match status" value="1"/>
</dbReference>
<dbReference type="PROSITE" id="PS50057">
    <property type="entry name" value="FERM_3"/>
    <property type="match status" value="2"/>
</dbReference>
<dbReference type="SMART" id="SM00295">
    <property type="entry name" value="B41"/>
    <property type="match status" value="2"/>
</dbReference>
<dbReference type="Pfam" id="PF24123">
    <property type="entry name" value="Myosin_VII_N"/>
    <property type="match status" value="1"/>
</dbReference>
<evidence type="ECO:0000256" key="11">
    <source>
        <dbReference type="SAM" id="Coils"/>
    </source>
</evidence>
<feature type="domain" description="MyTH4" evidence="13">
    <location>
        <begin position="1640"/>
        <end position="1785"/>
    </location>
</feature>
<evidence type="ECO:0000256" key="6">
    <source>
        <dbReference type="ARBA" id="ARBA00022840"/>
    </source>
</evidence>
<dbReference type="Gene3D" id="2.30.30.40">
    <property type="entry name" value="SH3 Domains"/>
    <property type="match status" value="1"/>
</dbReference>
<dbReference type="GO" id="GO:0045177">
    <property type="term" value="C:apical part of cell"/>
    <property type="evidence" value="ECO:0007669"/>
    <property type="project" value="UniProtKB-ARBA"/>
</dbReference>
<dbReference type="Gene3D" id="1.20.120.720">
    <property type="entry name" value="Myosin VI head, motor domain, U50 subdomain"/>
    <property type="match status" value="1"/>
</dbReference>
<dbReference type="CDD" id="cd17092">
    <property type="entry name" value="FERM1_F1_Myosin-VII"/>
    <property type="match status" value="1"/>
</dbReference>
<dbReference type="Pfam" id="PF00373">
    <property type="entry name" value="FERM_M"/>
    <property type="match status" value="1"/>
</dbReference>
<keyword evidence="3" id="KW-0963">Cytoplasm</keyword>
<feature type="region of interest" description="Actin-binding" evidence="10">
    <location>
        <begin position="611"/>
        <end position="633"/>
    </location>
</feature>
<dbReference type="PRINTS" id="PR00193">
    <property type="entry name" value="MYOSINHEAVY"/>
</dbReference>
<dbReference type="InterPro" id="IPR000299">
    <property type="entry name" value="FERM_domain"/>
</dbReference>
<dbReference type="FunFam" id="1.10.10.820:FF:000001">
    <property type="entry name" value="Myosin heavy chain"/>
    <property type="match status" value="1"/>
</dbReference>
<evidence type="ECO:0000256" key="10">
    <source>
        <dbReference type="PROSITE-ProRule" id="PRU00782"/>
    </source>
</evidence>
<comment type="subcellular location">
    <subcellularLocation>
        <location evidence="1">Cytoplasm</location>
    </subcellularLocation>
</comment>
<keyword evidence="11" id="KW-0175">Coiled coil</keyword>
<evidence type="ECO:0000256" key="1">
    <source>
        <dbReference type="ARBA" id="ARBA00004496"/>
    </source>
</evidence>
<dbReference type="PANTHER" id="PTHR22692:SF33">
    <property type="entry name" value="MYOSIN"/>
    <property type="match status" value="1"/>
</dbReference>
<dbReference type="Pfam" id="PF00784">
    <property type="entry name" value="MyTH4"/>
    <property type="match status" value="2"/>
</dbReference>
<dbReference type="InterPro" id="IPR036028">
    <property type="entry name" value="SH3-like_dom_sf"/>
</dbReference>
<keyword evidence="5 10" id="KW-0547">Nucleotide-binding</keyword>
<dbReference type="InterPro" id="IPR057130">
    <property type="entry name" value="Myosin_VII_N"/>
</dbReference>
<dbReference type="PROSITE" id="PS51456">
    <property type="entry name" value="MYOSIN_MOTOR"/>
    <property type="match status" value="1"/>
</dbReference>
<dbReference type="SMART" id="SM00139">
    <property type="entry name" value="MyTH4"/>
    <property type="match status" value="2"/>
</dbReference>
<evidence type="ECO:0000256" key="2">
    <source>
        <dbReference type="ARBA" id="ARBA00008314"/>
    </source>
</evidence>
<dbReference type="InterPro" id="IPR027417">
    <property type="entry name" value="P-loop_NTPase"/>
</dbReference>
<protein>
    <submittedName>
        <fullName evidence="15">Putative myosin class v heavy chain</fullName>
    </submittedName>
</protein>
<dbReference type="GO" id="GO:0003774">
    <property type="term" value="F:cytoskeletal motor activity"/>
    <property type="evidence" value="ECO:0007669"/>
    <property type="project" value="UniProtKB-UniRule"/>
</dbReference>
<dbReference type="InterPro" id="IPR051567">
    <property type="entry name" value="Unconventional_Myosin_ATPase"/>
</dbReference>
<organism evidence="15">
    <name type="scientific">Nyssomyia neivai</name>
    <dbReference type="NCBI Taxonomy" id="330878"/>
    <lineage>
        <taxon>Eukaryota</taxon>
        <taxon>Metazoa</taxon>
        <taxon>Ecdysozoa</taxon>
        <taxon>Arthropoda</taxon>
        <taxon>Hexapoda</taxon>
        <taxon>Insecta</taxon>
        <taxon>Pterygota</taxon>
        <taxon>Neoptera</taxon>
        <taxon>Endopterygota</taxon>
        <taxon>Diptera</taxon>
        <taxon>Nematocera</taxon>
        <taxon>Psychodoidea</taxon>
        <taxon>Psychodidae</taxon>
        <taxon>Nyssomyia</taxon>
    </lineage>
</organism>
<reference evidence="15" key="1">
    <citation type="submission" date="2016-12" db="EMBL/GenBank/DDBJ databases">
        <title>An insight into the sialome and mialome of the sand fly, Nyssomyia neivai.</title>
        <authorList>
            <person name="Sebastian V."/>
            <person name="Goulart T.M."/>
            <person name="Oliveira W."/>
            <person name="Calvo E."/>
            <person name="Oliveira L.F."/>
            <person name="Pinto M.C."/>
            <person name="Rosselino A.M."/>
            <person name="Ribeiro J.M."/>
        </authorList>
    </citation>
    <scope>NUCLEOTIDE SEQUENCE</scope>
</reference>
<keyword evidence="4" id="KW-0677">Repeat</keyword>
<feature type="domain" description="FERM" evidence="12">
    <location>
        <begin position="1791"/>
        <end position="2094"/>
    </location>
</feature>
<dbReference type="Gene3D" id="3.40.850.10">
    <property type="entry name" value="Kinesin motor domain"/>
    <property type="match status" value="1"/>
</dbReference>
<dbReference type="GO" id="GO:0030182">
    <property type="term" value="P:neuron differentiation"/>
    <property type="evidence" value="ECO:0007669"/>
    <property type="project" value="UniProtKB-ARBA"/>
</dbReference>
<dbReference type="InterPro" id="IPR035963">
    <property type="entry name" value="FERM_2"/>
</dbReference>
<keyword evidence="8 10" id="KW-0505">Motor protein</keyword>
<evidence type="ECO:0000256" key="9">
    <source>
        <dbReference type="ARBA" id="ARBA00023203"/>
    </source>
</evidence>
<dbReference type="InterPro" id="IPR041793">
    <property type="entry name" value="MyoVII_FERM_C1"/>
</dbReference>
<dbReference type="InterPro" id="IPR019749">
    <property type="entry name" value="Band_41_domain"/>
</dbReference>
<dbReference type="Gene3D" id="2.30.29.30">
    <property type="entry name" value="Pleckstrin-homology domain (PH domain)/Phosphotyrosine-binding domain (PTB)"/>
    <property type="match status" value="2"/>
</dbReference>
<proteinExistence type="inferred from homology"/>
<accession>A0A1L8E5D6</accession>
<dbReference type="InterPro" id="IPR000857">
    <property type="entry name" value="MyTH4_dom"/>
</dbReference>
<dbReference type="InterPro" id="IPR038185">
    <property type="entry name" value="MyTH4_dom_sf"/>
</dbReference>
<evidence type="ECO:0000256" key="8">
    <source>
        <dbReference type="ARBA" id="ARBA00023175"/>
    </source>
</evidence>